<accession>A0A2X0PIY9</accession>
<comment type="similarity">
    <text evidence="1">Belongs to the peptidase S28 family.</text>
</comment>
<dbReference type="GO" id="GO:0070008">
    <property type="term" value="F:serine-type exopeptidase activity"/>
    <property type="evidence" value="ECO:0007669"/>
    <property type="project" value="InterPro"/>
</dbReference>
<dbReference type="PANTHER" id="PTHR11010">
    <property type="entry name" value="PROTEASE S28 PRO-X CARBOXYPEPTIDASE-RELATED"/>
    <property type="match status" value="1"/>
</dbReference>
<dbReference type="Pfam" id="PF05577">
    <property type="entry name" value="Peptidase_S28"/>
    <property type="match status" value="2"/>
</dbReference>
<evidence type="ECO:0000256" key="4">
    <source>
        <dbReference type="ARBA" id="ARBA00022801"/>
    </source>
</evidence>
<dbReference type="InterPro" id="IPR008758">
    <property type="entry name" value="Peptidase_S28"/>
</dbReference>
<evidence type="ECO:0000313" key="7">
    <source>
        <dbReference type="EMBL" id="SGZ32406.1"/>
    </source>
</evidence>
<dbReference type="InterPro" id="IPR036610">
    <property type="entry name" value="PEBP-like_sf"/>
</dbReference>
<keyword evidence="2" id="KW-0645">Protease</keyword>
<dbReference type="PANTHER" id="PTHR11010:SF117">
    <property type="entry name" value="SERINE PROTEASE 16"/>
    <property type="match status" value="1"/>
</dbReference>
<dbReference type="AlphaFoldDB" id="A0A2X0PIY9"/>
<name>A0A2X0PIY9_9BASI</name>
<dbReference type="SUPFAM" id="SSF53474">
    <property type="entry name" value="alpha/beta-Hydrolases"/>
    <property type="match status" value="1"/>
</dbReference>
<proteinExistence type="inferred from homology"/>
<evidence type="ECO:0000256" key="5">
    <source>
        <dbReference type="ARBA" id="ARBA00023180"/>
    </source>
</evidence>
<dbReference type="GO" id="GO:0008239">
    <property type="term" value="F:dipeptidyl-peptidase activity"/>
    <property type="evidence" value="ECO:0007669"/>
    <property type="project" value="TreeGrafter"/>
</dbReference>
<dbReference type="Gene3D" id="3.40.50.1820">
    <property type="entry name" value="alpha/beta hydrolase"/>
    <property type="match status" value="2"/>
</dbReference>
<dbReference type="Gene3D" id="3.90.280.10">
    <property type="entry name" value="PEBP-like"/>
    <property type="match status" value="1"/>
</dbReference>
<feature type="signal peptide" evidence="6">
    <location>
        <begin position="1"/>
        <end position="30"/>
    </location>
</feature>
<evidence type="ECO:0000256" key="3">
    <source>
        <dbReference type="ARBA" id="ARBA00022729"/>
    </source>
</evidence>
<sequence>MASRSQGPRMHQTLFSLLVFVALYASSAFAGLTSHTLLRAPSVPVQLLQHVQRAEQAQITTHQSPFIVSGDAAVQLAPTDEPEYQAYTFDQLVSHLDSVPAPVKGQTFKQRYWMNAKHYKRGGPVFLLDAGETNGEERFPFLRQGILEILSKTHNGIGIILEHRYYGESFPVQNLTTDSMRFLSTEQSLLDAKNFKLNGKLPGVAEFSNNLSPWIYYGGSYAGAKAAFARKKYPSTFWGGIASSGVIQPIINFHEYYEPIRKSAPQECMKLLITHTNIIDQLLDLNDYTVTSTLKGLFGLPNVTRSDDFVSTLALPLGSWQERNWDPAVGINDFDIFCNALTSSEHEPILPGQAAVLQPQIKKITWASATELDDLAKYARYIRTQVASSCPVGVSQNDCFSRSSGWNATGLDQASWRSWAWQYCTEYGLFVTSSPNASRRLVSKRINLKYSSEICHGAFPPGKLVSMPKTPQIKRIEKYGGFAMKGSRLAFVDGSEDPWLYATRHSPHAKKRPDTLSGPYKLIEGGVHHWDENGRPKGEPKIIREIHADEIKFVGHWIDQWNARDPLRPFSPSCADLPSSPPLIPYLPPHPQQGTPYHRYTLVLLEQKKELVLAPEAVERTDFSVRDFMRQNDLTASGMSFFRQKWDEDVSAIYREILGRLTVRCGRTSGTEPPRFARPPKIDTYAGRPAKYGLL</sequence>
<dbReference type="GO" id="GO:0006508">
    <property type="term" value="P:proteolysis"/>
    <property type="evidence" value="ECO:0007669"/>
    <property type="project" value="UniProtKB-KW"/>
</dbReference>
<keyword evidence="5" id="KW-0325">Glycoprotein</keyword>
<keyword evidence="4" id="KW-0378">Hydrolase</keyword>
<evidence type="ECO:0000256" key="2">
    <source>
        <dbReference type="ARBA" id="ARBA00022670"/>
    </source>
</evidence>
<protein>
    <submittedName>
        <fullName evidence="7">BQ5605_C040g11868 protein</fullName>
    </submittedName>
</protein>
<reference evidence="7 8" key="1">
    <citation type="submission" date="2016-11" db="EMBL/GenBank/DDBJ databases">
        <authorList>
            <person name="Jaros S."/>
            <person name="Januszkiewicz K."/>
            <person name="Wedrychowicz H."/>
        </authorList>
    </citation>
    <scope>NUCLEOTIDE SEQUENCE [LARGE SCALE GENOMIC DNA]</scope>
</reference>
<evidence type="ECO:0000256" key="1">
    <source>
        <dbReference type="ARBA" id="ARBA00011079"/>
    </source>
</evidence>
<evidence type="ECO:0000256" key="6">
    <source>
        <dbReference type="SAM" id="SignalP"/>
    </source>
</evidence>
<dbReference type="Proteomes" id="UP000249464">
    <property type="component" value="Unassembled WGS sequence"/>
</dbReference>
<dbReference type="EMBL" id="FQNC01000118">
    <property type="protein sequence ID" value="SGZ32406.1"/>
    <property type="molecule type" value="Genomic_DNA"/>
</dbReference>
<dbReference type="InterPro" id="IPR029058">
    <property type="entry name" value="AB_hydrolase_fold"/>
</dbReference>
<keyword evidence="3 6" id="KW-0732">Signal</keyword>
<organism evidence="7 8">
    <name type="scientific">Microbotryum silenes-dioicae</name>
    <dbReference type="NCBI Taxonomy" id="796604"/>
    <lineage>
        <taxon>Eukaryota</taxon>
        <taxon>Fungi</taxon>
        <taxon>Dikarya</taxon>
        <taxon>Basidiomycota</taxon>
        <taxon>Pucciniomycotina</taxon>
        <taxon>Microbotryomycetes</taxon>
        <taxon>Microbotryales</taxon>
        <taxon>Microbotryaceae</taxon>
        <taxon>Microbotryum</taxon>
    </lineage>
</organism>
<evidence type="ECO:0000313" key="8">
    <source>
        <dbReference type="Proteomes" id="UP000249464"/>
    </source>
</evidence>
<feature type="chain" id="PRO_5015979747" evidence="6">
    <location>
        <begin position="31"/>
        <end position="695"/>
    </location>
</feature>
<gene>
    <name evidence="7" type="primary">BQ5605_C040g11868</name>
    <name evidence="7" type="ORF">BQ5605_C040G11868</name>
</gene>
<dbReference type="SUPFAM" id="SSF49777">
    <property type="entry name" value="PEBP-like"/>
    <property type="match status" value="1"/>
</dbReference>
<keyword evidence="8" id="KW-1185">Reference proteome</keyword>